<evidence type="ECO:0000313" key="5">
    <source>
        <dbReference type="EMBL" id="SCW44932.1"/>
    </source>
</evidence>
<feature type="domain" description="NERD" evidence="4">
    <location>
        <begin position="211"/>
        <end position="330"/>
    </location>
</feature>
<evidence type="ECO:0000313" key="6">
    <source>
        <dbReference type="Proteomes" id="UP000198601"/>
    </source>
</evidence>
<evidence type="ECO:0000259" key="4">
    <source>
        <dbReference type="PROSITE" id="PS50965"/>
    </source>
</evidence>
<sequence length="378" mass="42380">MLHDLIQSALRFIEGLGVWGILLGLMLEVIPSEIVLAYGGYLVSIGQVSMIGAIVFGTIGCMFQQIILYWLGRYGGRPALNKFGKFLHLKSKHLDIAEGWFNRYGPGMVFLARFVPVLRQAISIPAGMARMPMWKFLFYTLLGTIPWTILFVYLGQKLGDNWEQIGEVAAPYTKPALIVVAVIVVLYVLWKVLNRKKSGKKGHRADTNNGYGVEGEKSTAHQLKYIGGEYRVLHGRRVHAGGGTQEFDHIVVGPNGVFHIDSKHWSGDIHFTGQGVERVKTQSDRGKQDEPHSQDPTAQLYRHEYVLKALFKQHRIQADLVGIVCFTHPNCRLVGTSPAFVTLKLDRLVHHIKTYKPKRTLSAAEVASIEKLIKENSK</sequence>
<feature type="region of interest" description="Disordered" evidence="2">
    <location>
        <begin position="278"/>
        <end position="297"/>
    </location>
</feature>
<dbReference type="Pfam" id="PF09335">
    <property type="entry name" value="VTT_dom"/>
    <property type="match status" value="1"/>
</dbReference>
<accession>A0A1G4QK75</accession>
<dbReference type="InterPro" id="IPR011528">
    <property type="entry name" value="NERD"/>
</dbReference>
<dbReference type="PANTHER" id="PTHR42709">
    <property type="entry name" value="ALKALINE PHOSPHATASE LIKE PROTEIN"/>
    <property type="match status" value="1"/>
</dbReference>
<dbReference type="InterPro" id="IPR032816">
    <property type="entry name" value="VTT_dom"/>
</dbReference>
<feature type="transmembrane region" description="Helical" evidence="3">
    <location>
        <begin position="175"/>
        <end position="193"/>
    </location>
</feature>
<name>A0A1G4QK75_9BACL</name>
<keyword evidence="3" id="KW-0472">Membrane</keyword>
<evidence type="ECO:0000256" key="3">
    <source>
        <dbReference type="SAM" id="Phobius"/>
    </source>
</evidence>
<reference evidence="6" key="1">
    <citation type="submission" date="2016-10" db="EMBL/GenBank/DDBJ databases">
        <authorList>
            <person name="Varghese N."/>
            <person name="Submissions S."/>
        </authorList>
    </citation>
    <scope>NUCLEOTIDE SEQUENCE [LARGE SCALE GENOMIC DNA]</scope>
    <source>
        <strain evidence="6">CGMCC 1.8946</strain>
    </source>
</reference>
<feature type="transmembrane region" description="Helical" evidence="3">
    <location>
        <begin position="50"/>
        <end position="72"/>
    </location>
</feature>
<dbReference type="PROSITE" id="PS50965">
    <property type="entry name" value="NERD"/>
    <property type="match status" value="1"/>
</dbReference>
<keyword evidence="3" id="KW-1133">Transmembrane helix</keyword>
<feature type="transmembrane region" description="Helical" evidence="3">
    <location>
        <begin position="136"/>
        <end position="155"/>
    </location>
</feature>
<evidence type="ECO:0000256" key="2">
    <source>
        <dbReference type="SAM" id="MobiDB-lite"/>
    </source>
</evidence>
<dbReference type="STRING" id="624147.SAMN04487970_1007152"/>
<dbReference type="InterPro" id="IPR051311">
    <property type="entry name" value="DedA_domain"/>
</dbReference>
<dbReference type="PANTHER" id="PTHR42709:SF8">
    <property type="entry name" value="UNDECAPRENYL PHOSPHATE TRANSPORTER A"/>
    <property type="match status" value="1"/>
</dbReference>
<feature type="transmembrane region" description="Helical" evidence="3">
    <location>
        <begin position="12"/>
        <end position="30"/>
    </location>
</feature>
<dbReference type="GO" id="GO:0005886">
    <property type="term" value="C:plasma membrane"/>
    <property type="evidence" value="ECO:0007669"/>
    <property type="project" value="TreeGrafter"/>
</dbReference>
<feature type="compositionally biased region" description="Basic and acidic residues" evidence="2">
    <location>
        <begin position="278"/>
        <end position="293"/>
    </location>
</feature>
<protein>
    <submittedName>
        <fullName evidence="5">Membrane protein DedA, SNARE-associated domain</fullName>
    </submittedName>
</protein>
<dbReference type="Pfam" id="PF08378">
    <property type="entry name" value="NERD"/>
    <property type="match status" value="1"/>
</dbReference>
<gene>
    <name evidence="5" type="ORF">SAMN04487970_1007152</name>
</gene>
<organism evidence="5 6">
    <name type="scientific">Paenibacillus tianmuensis</name>
    <dbReference type="NCBI Taxonomy" id="624147"/>
    <lineage>
        <taxon>Bacteria</taxon>
        <taxon>Bacillati</taxon>
        <taxon>Bacillota</taxon>
        <taxon>Bacilli</taxon>
        <taxon>Bacillales</taxon>
        <taxon>Paenibacillaceae</taxon>
        <taxon>Paenibacillus</taxon>
    </lineage>
</organism>
<comment type="similarity">
    <text evidence="1">Belongs to the DedA family.</text>
</comment>
<proteinExistence type="inferred from homology"/>
<keyword evidence="6" id="KW-1185">Reference proteome</keyword>
<evidence type="ECO:0000256" key="1">
    <source>
        <dbReference type="ARBA" id="ARBA00010792"/>
    </source>
</evidence>
<dbReference type="Proteomes" id="UP000198601">
    <property type="component" value="Unassembled WGS sequence"/>
</dbReference>
<dbReference type="EMBL" id="FMTT01000007">
    <property type="protein sequence ID" value="SCW44932.1"/>
    <property type="molecule type" value="Genomic_DNA"/>
</dbReference>
<dbReference type="AlphaFoldDB" id="A0A1G4QK75"/>
<keyword evidence="3" id="KW-0812">Transmembrane</keyword>